<dbReference type="PROSITE" id="PS00624">
    <property type="entry name" value="GMC_OXRED_2"/>
    <property type="match status" value="1"/>
</dbReference>
<dbReference type="SUPFAM" id="SSF51905">
    <property type="entry name" value="FAD/NAD(P)-binding domain"/>
    <property type="match status" value="1"/>
</dbReference>
<evidence type="ECO:0000256" key="3">
    <source>
        <dbReference type="ARBA" id="ARBA00022630"/>
    </source>
</evidence>
<dbReference type="Pfam" id="PF00732">
    <property type="entry name" value="GMC_oxred_N"/>
    <property type="match status" value="1"/>
</dbReference>
<gene>
    <name evidence="9" type="ORF">PLEOSDRAFT_36144</name>
</gene>
<dbReference type="Proteomes" id="UP000027073">
    <property type="component" value="Unassembled WGS sequence"/>
</dbReference>
<evidence type="ECO:0000256" key="6">
    <source>
        <dbReference type="PIRSR" id="PIRSR000137-2"/>
    </source>
</evidence>
<dbReference type="InterPro" id="IPR007867">
    <property type="entry name" value="GMC_OxRtase_C"/>
</dbReference>
<comment type="cofactor">
    <cofactor evidence="1 6">
        <name>FAD</name>
        <dbReference type="ChEBI" id="CHEBI:57692"/>
    </cofactor>
</comment>
<evidence type="ECO:0000259" key="8">
    <source>
        <dbReference type="PROSITE" id="PS00624"/>
    </source>
</evidence>
<comment type="similarity">
    <text evidence="2">Belongs to the GMC oxidoreductase family.</text>
</comment>
<keyword evidence="7" id="KW-0732">Signal</keyword>
<dbReference type="AlphaFoldDB" id="A0A067NEU8"/>
<dbReference type="PANTHER" id="PTHR11552">
    <property type="entry name" value="GLUCOSE-METHANOL-CHOLINE GMC OXIDOREDUCTASE"/>
    <property type="match status" value="1"/>
</dbReference>
<dbReference type="InterPro" id="IPR012132">
    <property type="entry name" value="GMC_OxRdtase"/>
</dbReference>
<feature type="chain" id="PRO_5001646549" description="Glucose-methanol-choline oxidoreductase N-terminal domain-containing protein" evidence="7">
    <location>
        <begin position="23"/>
        <end position="614"/>
    </location>
</feature>
<evidence type="ECO:0000256" key="5">
    <source>
        <dbReference type="PIRSR" id="PIRSR000137-1"/>
    </source>
</evidence>
<evidence type="ECO:0000256" key="1">
    <source>
        <dbReference type="ARBA" id="ARBA00001974"/>
    </source>
</evidence>
<evidence type="ECO:0000313" key="9">
    <source>
        <dbReference type="EMBL" id="KDQ22291.1"/>
    </source>
</evidence>
<dbReference type="GO" id="GO:0016614">
    <property type="term" value="F:oxidoreductase activity, acting on CH-OH group of donors"/>
    <property type="evidence" value="ECO:0007669"/>
    <property type="project" value="InterPro"/>
</dbReference>
<dbReference type="VEuPathDB" id="FungiDB:PLEOSDRAFT_36144"/>
<feature type="active site" description="Proton donor" evidence="5">
    <location>
        <position position="547"/>
    </location>
</feature>
<dbReference type="OrthoDB" id="269227at2759"/>
<accession>A0A067NEU8</accession>
<dbReference type="SMR" id="A0A067NEU8"/>
<dbReference type="PIRSF" id="PIRSF000137">
    <property type="entry name" value="Alcohol_oxidase"/>
    <property type="match status" value="1"/>
</dbReference>
<evidence type="ECO:0000256" key="7">
    <source>
        <dbReference type="SAM" id="SignalP"/>
    </source>
</evidence>
<dbReference type="Pfam" id="PF05199">
    <property type="entry name" value="GMC_oxred_C"/>
    <property type="match status" value="1"/>
</dbReference>
<evidence type="ECO:0000313" key="10">
    <source>
        <dbReference type="Proteomes" id="UP000027073"/>
    </source>
</evidence>
<evidence type="ECO:0000256" key="2">
    <source>
        <dbReference type="ARBA" id="ARBA00010790"/>
    </source>
</evidence>
<proteinExistence type="inferred from homology"/>
<feature type="signal peptide" evidence="7">
    <location>
        <begin position="1"/>
        <end position="22"/>
    </location>
</feature>
<dbReference type="STRING" id="1137138.A0A067NEU8"/>
<feature type="binding site" evidence="6">
    <location>
        <position position="265"/>
    </location>
    <ligand>
        <name>FAD</name>
        <dbReference type="ChEBI" id="CHEBI:57692"/>
    </ligand>
</feature>
<keyword evidence="3" id="KW-0285">Flavoprotein</keyword>
<dbReference type="Gene3D" id="3.50.50.60">
    <property type="entry name" value="FAD/NAD(P)-binding domain"/>
    <property type="match status" value="1"/>
</dbReference>
<dbReference type="SUPFAM" id="SSF54373">
    <property type="entry name" value="FAD-linked reductases, C-terminal domain"/>
    <property type="match status" value="1"/>
</dbReference>
<dbReference type="HOGENOM" id="CLU_002865_6_3_1"/>
<organism evidence="9 10">
    <name type="scientific">Pleurotus ostreatus (strain PC15)</name>
    <name type="common">Oyster mushroom</name>
    <dbReference type="NCBI Taxonomy" id="1137138"/>
    <lineage>
        <taxon>Eukaryota</taxon>
        <taxon>Fungi</taxon>
        <taxon>Dikarya</taxon>
        <taxon>Basidiomycota</taxon>
        <taxon>Agaricomycotina</taxon>
        <taxon>Agaricomycetes</taxon>
        <taxon>Agaricomycetidae</taxon>
        <taxon>Agaricales</taxon>
        <taxon>Pleurotineae</taxon>
        <taxon>Pleurotaceae</taxon>
        <taxon>Pleurotus</taxon>
    </lineage>
</organism>
<feature type="active site" description="Proton acceptor" evidence="5">
    <location>
        <position position="591"/>
    </location>
</feature>
<sequence>MAPLHLLAISLVWLLLLQTCTGRIYSKLSDLPTTRFDFVIIGSGAAGNVLANRLTENPHISVLVLEAGGSNEGVLDSEVPFFCPKLSPGTPFDWNFTTTPQAALNNHTVAFPRGFMLGGSTSINFLAYTRGSMDDWNRFAAITGDKGWSWHRLQRYFRKNEHFTRPADHHNIIGEFNPRVHSRRGINSVSLGGFPRPIDQMVLRAMQELPDEFPFNVDMNSGKQIGIGWTQGTIKGGRRSSSATSYLGSKFIRRRNLHVLLHARVTRLLQDGVTGGKKSFRKVEFAQNAPGSGVNGPFGPRRTILASKSVILSAGSVMSPNILMHSGIGDEQMLRRVGIKPLHNLPSVGQNLIDHSLTRLAWNVNSTDTYETHLRNATIAAADLAEWKRSETGYLTTTRFSFLGWLRLPKNATIFQRFKDPAAGLDTAHIEMLIGVSSAFTNGMNLAPPTGNFLSLSVGVVSPASRGSITINSSNPFDPPLIDPGLMTSEFDLFTMREAIRSVARFLSAPAWAGYILSPAGALADVDLSSDEQLNAYIRNNTGSLFHPVGTSSMSRRGSSSGVVDPDLKVKGIEGVHVVDASVMPRVPAAHTQVPTYVVAERAADLIKEAWDCY</sequence>
<evidence type="ECO:0000256" key="4">
    <source>
        <dbReference type="ARBA" id="ARBA00022827"/>
    </source>
</evidence>
<dbReference type="InterPro" id="IPR036188">
    <property type="entry name" value="FAD/NAD-bd_sf"/>
</dbReference>
<name>A0A067NEU8_PLEO1</name>
<dbReference type="InterPro" id="IPR000172">
    <property type="entry name" value="GMC_OxRdtase_N"/>
</dbReference>
<keyword evidence="4 6" id="KW-0274">FAD</keyword>
<protein>
    <recommendedName>
        <fullName evidence="8">Glucose-methanol-choline oxidoreductase N-terminal domain-containing protein</fullName>
    </recommendedName>
</protein>
<dbReference type="InParanoid" id="A0A067NEU8"/>
<feature type="domain" description="Glucose-methanol-choline oxidoreductase N-terminal" evidence="8">
    <location>
        <begin position="315"/>
        <end position="329"/>
    </location>
</feature>
<dbReference type="PANTHER" id="PTHR11552:SF147">
    <property type="entry name" value="CHOLINE DEHYDROGENASE, MITOCHONDRIAL"/>
    <property type="match status" value="1"/>
</dbReference>
<dbReference type="GO" id="GO:0050660">
    <property type="term" value="F:flavin adenine dinucleotide binding"/>
    <property type="evidence" value="ECO:0007669"/>
    <property type="project" value="InterPro"/>
</dbReference>
<dbReference type="EMBL" id="KL198014">
    <property type="protein sequence ID" value="KDQ22291.1"/>
    <property type="molecule type" value="Genomic_DNA"/>
</dbReference>
<reference evidence="10" key="1">
    <citation type="journal article" date="2014" name="Proc. Natl. Acad. Sci. U.S.A.">
        <title>Extensive sampling of basidiomycete genomes demonstrates inadequacy of the white-rot/brown-rot paradigm for wood decay fungi.</title>
        <authorList>
            <person name="Riley R."/>
            <person name="Salamov A.A."/>
            <person name="Brown D.W."/>
            <person name="Nagy L.G."/>
            <person name="Floudas D."/>
            <person name="Held B.W."/>
            <person name="Levasseur A."/>
            <person name="Lombard V."/>
            <person name="Morin E."/>
            <person name="Otillar R."/>
            <person name="Lindquist E.A."/>
            <person name="Sun H."/>
            <person name="LaButti K.M."/>
            <person name="Schmutz J."/>
            <person name="Jabbour D."/>
            <person name="Luo H."/>
            <person name="Baker S.E."/>
            <person name="Pisabarro A.G."/>
            <person name="Walton J.D."/>
            <person name="Blanchette R.A."/>
            <person name="Henrissat B."/>
            <person name="Martin F."/>
            <person name="Cullen D."/>
            <person name="Hibbett D.S."/>
            <person name="Grigoriev I.V."/>
        </authorList>
    </citation>
    <scope>NUCLEOTIDE SEQUENCE [LARGE SCALE GENOMIC DNA]</scope>
    <source>
        <strain evidence="10">PC15</strain>
    </source>
</reference>
<dbReference type="Gene3D" id="3.30.560.10">
    <property type="entry name" value="Glucose Oxidase, domain 3"/>
    <property type="match status" value="1"/>
</dbReference>